<keyword evidence="3 8" id="KW-0436">Ligase</keyword>
<evidence type="ECO:0000256" key="4">
    <source>
        <dbReference type="ARBA" id="ARBA00022723"/>
    </source>
</evidence>
<dbReference type="EC" id="6.2.1.5" evidence="8"/>
<feature type="binding site" evidence="8">
    <location>
        <position position="50"/>
    </location>
    <ligand>
        <name>ATP</name>
        <dbReference type="ChEBI" id="CHEBI:30616"/>
    </ligand>
</feature>
<comment type="subunit">
    <text evidence="8">Heterotetramer of two alpha and two beta subunits.</text>
</comment>
<dbReference type="SUPFAM" id="SSF52210">
    <property type="entry name" value="Succinyl-CoA synthetase domains"/>
    <property type="match status" value="1"/>
</dbReference>
<protein>
    <recommendedName>
        <fullName evidence="8">Succinate--CoA ligase [ADP-forming] subunit beta</fullName>
        <ecNumber evidence="8">6.2.1.5</ecNumber>
    </recommendedName>
    <alternativeName>
        <fullName evidence="8">Succinyl-CoA synthetase subunit beta</fullName>
        <shortName evidence="8">SCS-beta</shortName>
    </alternativeName>
</protein>
<gene>
    <name evidence="8" type="primary">sucC</name>
    <name evidence="10" type="ORF">CLV35_3524</name>
</gene>
<feature type="binding site" evidence="8">
    <location>
        <begin position="57"/>
        <end position="59"/>
    </location>
    <ligand>
        <name>ATP</name>
        <dbReference type="ChEBI" id="CHEBI:30616"/>
    </ligand>
</feature>
<dbReference type="GO" id="GO:0000287">
    <property type="term" value="F:magnesium ion binding"/>
    <property type="evidence" value="ECO:0007669"/>
    <property type="project" value="UniProtKB-UniRule"/>
</dbReference>
<evidence type="ECO:0000256" key="6">
    <source>
        <dbReference type="ARBA" id="ARBA00022840"/>
    </source>
</evidence>
<evidence type="ECO:0000313" key="10">
    <source>
        <dbReference type="EMBL" id="RKS69347.1"/>
    </source>
</evidence>
<feature type="binding site" evidence="8">
    <location>
        <begin position="323"/>
        <end position="325"/>
    </location>
    <ligand>
        <name>substrate</name>
        <note>ligand shared with subunit alpha</note>
    </ligand>
</feature>
<dbReference type="PROSITE" id="PS01217">
    <property type="entry name" value="SUCCINYL_COA_LIG_3"/>
    <property type="match status" value="1"/>
</dbReference>
<dbReference type="FunFam" id="3.40.50.261:FF:000007">
    <property type="entry name" value="Succinate--CoA ligase [ADP-forming] subunit beta"/>
    <property type="match status" value="1"/>
</dbReference>
<dbReference type="PROSITE" id="PS50975">
    <property type="entry name" value="ATP_GRASP"/>
    <property type="match status" value="1"/>
</dbReference>
<dbReference type="InterPro" id="IPR005809">
    <property type="entry name" value="Succ_CoA_ligase-like_bsu"/>
</dbReference>
<dbReference type="NCBIfam" id="TIGR01016">
    <property type="entry name" value="sucCoAbeta"/>
    <property type="match status" value="1"/>
</dbReference>
<dbReference type="FunCoup" id="A0A420XLW4">
    <property type="interactions" value="393"/>
</dbReference>
<feature type="binding site" evidence="8">
    <location>
        <position position="99"/>
    </location>
    <ligand>
        <name>ATP</name>
        <dbReference type="ChEBI" id="CHEBI:30616"/>
    </ligand>
</feature>
<sequence>MDLFEYQARDLFAAHGVPVLDGAVAETPEQARDAAERLGAGVDGGRVVVKAQVKAGGRGKAGGVKLADSPEDAQEKAAQILGMQIKGLTVHRVMLAPAAAIEEEYYFSVLLDRSNRTFLAMASVEGGMEIEEVAATKPEALARVPIDPLTGIDAAKAREIAEQAAFPAELVDQIAHVIERLWDVFVSEDATLVEVNPLVKTADGTVVALDGKVSLDENAGFRHAEHDALADVSATDPLEQRAKEKGLNYVKLDGSVGIIGNGAGLVMSTLDVVAYAGEEFGGAKPANFLDIGGGASAEVMANGLEIILSDADVRSVFVNVFGGITACDAVANGIVSALALLESRGEEVTKPLVVRLDGNNAEEGRRILVEAAHPLVSLVDTMDDAARRAAELAAATPTPGA</sequence>
<comment type="similarity">
    <text evidence="1 8">Belongs to the succinate/malate CoA ligase beta subunit family.</text>
</comment>
<comment type="caution">
    <text evidence="10">The sequence shown here is derived from an EMBL/GenBank/DDBJ whole genome shotgun (WGS) entry which is preliminary data.</text>
</comment>
<dbReference type="InterPro" id="IPR005811">
    <property type="entry name" value="SUCC_ACL_C"/>
</dbReference>
<dbReference type="GO" id="GO:0006104">
    <property type="term" value="P:succinyl-CoA metabolic process"/>
    <property type="evidence" value="ECO:0007669"/>
    <property type="project" value="TreeGrafter"/>
</dbReference>
<proteinExistence type="inferred from homology"/>
<keyword evidence="6 8" id="KW-0067">ATP-binding</keyword>
<comment type="cofactor">
    <cofactor evidence="8">
        <name>Mg(2+)</name>
        <dbReference type="ChEBI" id="CHEBI:18420"/>
    </cofactor>
    <text evidence="8">Binds 1 Mg(2+) ion per subunit.</text>
</comment>
<name>A0A420XLW4_9ACTN</name>
<dbReference type="GO" id="GO:0004776">
    <property type="term" value="F:succinate-CoA ligase (GDP-forming) activity"/>
    <property type="evidence" value="ECO:0007669"/>
    <property type="project" value="RHEA"/>
</dbReference>
<dbReference type="HAMAP" id="MF_00558">
    <property type="entry name" value="Succ_CoA_beta"/>
    <property type="match status" value="1"/>
</dbReference>
<dbReference type="InterPro" id="IPR013815">
    <property type="entry name" value="ATP_grasp_subdomain_1"/>
</dbReference>
<feature type="binding site" evidence="8">
    <location>
        <position position="104"/>
    </location>
    <ligand>
        <name>ATP</name>
        <dbReference type="ChEBI" id="CHEBI:30616"/>
    </ligand>
</feature>
<dbReference type="Gene3D" id="3.30.470.20">
    <property type="entry name" value="ATP-grasp fold, B domain"/>
    <property type="match status" value="1"/>
</dbReference>
<dbReference type="AlphaFoldDB" id="A0A420XLW4"/>
<dbReference type="InterPro" id="IPR016102">
    <property type="entry name" value="Succinyl-CoA_synth-like"/>
</dbReference>
<feature type="binding site" evidence="8">
    <location>
        <position position="261"/>
    </location>
    <ligand>
        <name>substrate</name>
        <note>ligand shared with subunit alpha</note>
    </ligand>
</feature>
<accession>A0A420XLW4</accession>
<evidence type="ECO:0000256" key="7">
    <source>
        <dbReference type="ARBA" id="ARBA00022842"/>
    </source>
</evidence>
<feature type="domain" description="ATP-grasp" evidence="9">
    <location>
        <begin position="9"/>
        <end position="232"/>
    </location>
</feature>
<dbReference type="FunFam" id="3.30.470.20:FF:000002">
    <property type="entry name" value="Succinate--CoA ligase [ADP-forming] subunit beta"/>
    <property type="match status" value="1"/>
</dbReference>
<dbReference type="PANTHER" id="PTHR11815">
    <property type="entry name" value="SUCCINYL-COA SYNTHETASE BETA CHAIN"/>
    <property type="match status" value="1"/>
</dbReference>
<evidence type="ECO:0000256" key="3">
    <source>
        <dbReference type="ARBA" id="ARBA00022598"/>
    </source>
</evidence>
<comment type="caution">
    <text evidence="8">Lacks conserved residue(s) required for the propagation of feature annotation.</text>
</comment>
<evidence type="ECO:0000256" key="5">
    <source>
        <dbReference type="ARBA" id="ARBA00022741"/>
    </source>
</evidence>
<evidence type="ECO:0000259" key="9">
    <source>
        <dbReference type="PROSITE" id="PS50975"/>
    </source>
</evidence>
<feature type="binding site" evidence="8">
    <location>
        <position position="196"/>
    </location>
    <ligand>
        <name>Mg(2+)</name>
        <dbReference type="ChEBI" id="CHEBI:18420"/>
    </ligand>
</feature>
<dbReference type="InterPro" id="IPR011761">
    <property type="entry name" value="ATP-grasp"/>
</dbReference>
<dbReference type="InParanoid" id="A0A420XLW4"/>
<organism evidence="10 11">
    <name type="scientific">Motilibacter peucedani</name>
    <dbReference type="NCBI Taxonomy" id="598650"/>
    <lineage>
        <taxon>Bacteria</taxon>
        <taxon>Bacillati</taxon>
        <taxon>Actinomycetota</taxon>
        <taxon>Actinomycetes</taxon>
        <taxon>Motilibacterales</taxon>
        <taxon>Motilibacteraceae</taxon>
        <taxon>Motilibacter</taxon>
    </lineage>
</organism>
<dbReference type="EMBL" id="RBWV01000015">
    <property type="protein sequence ID" value="RKS69347.1"/>
    <property type="molecule type" value="Genomic_DNA"/>
</dbReference>
<dbReference type="InterPro" id="IPR013650">
    <property type="entry name" value="ATP-grasp_succ-CoA_synth-type"/>
</dbReference>
<dbReference type="GO" id="GO:0005524">
    <property type="term" value="F:ATP binding"/>
    <property type="evidence" value="ECO:0007669"/>
    <property type="project" value="UniProtKB-UniRule"/>
</dbReference>
<evidence type="ECO:0000256" key="8">
    <source>
        <dbReference type="HAMAP-Rule" id="MF_00558"/>
    </source>
</evidence>
<feature type="binding site" evidence="8">
    <location>
        <position position="210"/>
    </location>
    <ligand>
        <name>Mg(2+)</name>
        <dbReference type="ChEBI" id="CHEBI:18420"/>
    </ligand>
</feature>
<dbReference type="Pfam" id="PF08442">
    <property type="entry name" value="ATP-grasp_2"/>
    <property type="match status" value="1"/>
</dbReference>
<keyword evidence="4 8" id="KW-0479">Metal-binding</keyword>
<dbReference type="GO" id="GO:0006099">
    <property type="term" value="P:tricarboxylic acid cycle"/>
    <property type="evidence" value="ECO:0007669"/>
    <property type="project" value="UniProtKB-UniRule"/>
</dbReference>
<dbReference type="RefSeq" id="WP_121194769.1">
    <property type="nucleotide sequence ID" value="NZ_RBWV01000015.1"/>
</dbReference>
<dbReference type="UniPathway" id="UPA00223">
    <property type="reaction ID" value="UER00999"/>
</dbReference>
<evidence type="ECO:0000313" key="11">
    <source>
        <dbReference type="Proteomes" id="UP000281955"/>
    </source>
</evidence>
<keyword evidence="11" id="KW-1185">Reference proteome</keyword>
<keyword evidence="2 8" id="KW-0816">Tricarboxylic acid cycle</keyword>
<keyword evidence="7 8" id="KW-0460">Magnesium</keyword>
<dbReference type="SUPFAM" id="SSF56059">
    <property type="entry name" value="Glutathione synthetase ATP-binding domain-like"/>
    <property type="match status" value="1"/>
</dbReference>
<evidence type="ECO:0000256" key="1">
    <source>
        <dbReference type="ARBA" id="ARBA00009182"/>
    </source>
</evidence>
<comment type="function">
    <text evidence="8">Succinyl-CoA synthetase functions in the citric acid cycle (TCA), coupling the hydrolysis of succinyl-CoA to the synthesis of either ATP or GTP and thus represents the only step of substrate-level phosphorylation in the TCA. The beta subunit provides nucleotide specificity of the enzyme and binds the substrate succinate, while the binding sites for coenzyme A and phosphate are found in the alpha subunit.</text>
</comment>
<evidence type="ECO:0000256" key="2">
    <source>
        <dbReference type="ARBA" id="ARBA00022532"/>
    </source>
</evidence>
<comment type="catalytic activity">
    <reaction evidence="8">
        <text>succinate + ATP + CoA = succinyl-CoA + ADP + phosphate</text>
        <dbReference type="Rhea" id="RHEA:17661"/>
        <dbReference type="ChEBI" id="CHEBI:30031"/>
        <dbReference type="ChEBI" id="CHEBI:30616"/>
        <dbReference type="ChEBI" id="CHEBI:43474"/>
        <dbReference type="ChEBI" id="CHEBI:57287"/>
        <dbReference type="ChEBI" id="CHEBI:57292"/>
        <dbReference type="ChEBI" id="CHEBI:456216"/>
        <dbReference type="EC" id="6.2.1.5"/>
    </reaction>
</comment>
<dbReference type="Gene3D" id="3.30.1490.20">
    <property type="entry name" value="ATP-grasp fold, A domain"/>
    <property type="match status" value="1"/>
</dbReference>
<dbReference type="GO" id="GO:0004775">
    <property type="term" value="F:succinate-CoA ligase (ADP-forming) activity"/>
    <property type="evidence" value="ECO:0007669"/>
    <property type="project" value="UniProtKB-UniRule"/>
</dbReference>
<comment type="pathway">
    <text evidence="8">Carbohydrate metabolism; tricarboxylic acid cycle; succinate from succinyl-CoA (ligase route): step 1/1.</text>
</comment>
<dbReference type="NCBIfam" id="NF001913">
    <property type="entry name" value="PRK00696.1"/>
    <property type="match status" value="1"/>
</dbReference>
<dbReference type="OrthoDB" id="9802602at2"/>
<dbReference type="GO" id="GO:0005829">
    <property type="term" value="C:cytosol"/>
    <property type="evidence" value="ECO:0007669"/>
    <property type="project" value="TreeGrafter"/>
</dbReference>
<dbReference type="PANTHER" id="PTHR11815:SF10">
    <property type="entry name" value="SUCCINATE--COA LIGASE [GDP-FORMING] SUBUNIT BETA, MITOCHONDRIAL"/>
    <property type="match status" value="1"/>
</dbReference>
<dbReference type="PIRSF" id="PIRSF001554">
    <property type="entry name" value="SucCS_beta"/>
    <property type="match status" value="1"/>
</dbReference>
<dbReference type="Gene3D" id="3.40.50.261">
    <property type="entry name" value="Succinyl-CoA synthetase domains"/>
    <property type="match status" value="1"/>
</dbReference>
<comment type="catalytic activity">
    <reaction evidence="8">
        <text>GTP + succinate + CoA = succinyl-CoA + GDP + phosphate</text>
        <dbReference type="Rhea" id="RHEA:22120"/>
        <dbReference type="ChEBI" id="CHEBI:30031"/>
        <dbReference type="ChEBI" id="CHEBI:37565"/>
        <dbReference type="ChEBI" id="CHEBI:43474"/>
        <dbReference type="ChEBI" id="CHEBI:57287"/>
        <dbReference type="ChEBI" id="CHEBI:57292"/>
        <dbReference type="ChEBI" id="CHEBI:58189"/>
    </reaction>
</comment>
<dbReference type="GO" id="GO:0042709">
    <property type="term" value="C:succinate-CoA ligase complex"/>
    <property type="evidence" value="ECO:0007669"/>
    <property type="project" value="TreeGrafter"/>
</dbReference>
<dbReference type="InterPro" id="IPR017866">
    <property type="entry name" value="Succ-CoA_synthase_bsu_CS"/>
</dbReference>
<dbReference type="Proteomes" id="UP000281955">
    <property type="component" value="Unassembled WGS sequence"/>
</dbReference>
<reference evidence="10 11" key="1">
    <citation type="submission" date="2018-10" db="EMBL/GenBank/DDBJ databases">
        <title>Genomic Encyclopedia of Archaeal and Bacterial Type Strains, Phase II (KMG-II): from individual species to whole genera.</title>
        <authorList>
            <person name="Goeker M."/>
        </authorList>
    </citation>
    <scope>NUCLEOTIDE SEQUENCE [LARGE SCALE GENOMIC DNA]</scope>
    <source>
        <strain evidence="10 11">RP-AC37</strain>
    </source>
</reference>
<dbReference type="Pfam" id="PF00549">
    <property type="entry name" value="Ligase_CoA"/>
    <property type="match status" value="1"/>
</dbReference>
<keyword evidence="5 8" id="KW-0547">Nucleotide-binding</keyword>